<reference evidence="2" key="1">
    <citation type="submission" date="2021-06" db="EMBL/GenBank/DDBJ databases">
        <authorList>
            <person name="Kallberg Y."/>
            <person name="Tangrot J."/>
            <person name="Rosling A."/>
        </authorList>
    </citation>
    <scope>NUCLEOTIDE SEQUENCE</scope>
    <source>
        <strain evidence="2">BR232B</strain>
    </source>
</reference>
<dbReference type="Proteomes" id="UP000789739">
    <property type="component" value="Unassembled WGS sequence"/>
</dbReference>
<dbReference type="OrthoDB" id="343907at2759"/>
<dbReference type="AlphaFoldDB" id="A0A9N9AZW1"/>
<comment type="caution">
    <text evidence="2">The sequence shown here is derived from an EMBL/GenBank/DDBJ whole genome shotgun (WGS) entry which is preliminary data.</text>
</comment>
<protein>
    <submittedName>
        <fullName evidence="2">2875_t:CDS:1</fullName>
    </submittedName>
</protein>
<dbReference type="GO" id="GO:0071230">
    <property type="term" value="P:cellular response to amino acid stimulus"/>
    <property type="evidence" value="ECO:0007669"/>
    <property type="project" value="TreeGrafter"/>
</dbReference>
<accession>A0A9N9AZW1</accession>
<organism evidence="2 3">
    <name type="scientific">Paraglomus brasilianum</name>
    <dbReference type="NCBI Taxonomy" id="144538"/>
    <lineage>
        <taxon>Eukaryota</taxon>
        <taxon>Fungi</taxon>
        <taxon>Fungi incertae sedis</taxon>
        <taxon>Mucoromycota</taxon>
        <taxon>Glomeromycotina</taxon>
        <taxon>Glomeromycetes</taxon>
        <taxon>Paraglomerales</taxon>
        <taxon>Paraglomeraceae</taxon>
        <taxon>Paraglomus</taxon>
    </lineage>
</organism>
<dbReference type="SMART" id="SM01278">
    <property type="entry name" value="MAPKK1_Int"/>
    <property type="match status" value="1"/>
</dbReference>
<dbReference type="PANTHER" id="PTHR13378">
    <property type="entry name" value="REGULATOR COMPLEX PROTEIN LAMTOR3"/>
    <property type="match status" value="1"/>
</dbReference>
<keyword evidence="3" id="KW-1185">Reference proteome</keyword>
<gene>
    <name evidence="2" type="ORF">PBRASI_LOCUS4943</name>
</gene>
<name>A0A9N9AZW1_9GLOM</name>
<dbReference type="GO" id="GO:0032008">
    <property type="term" value="P:positive regulation of TOR signaling"/>
    <property type="evidence" value="ECO:0007669"/>
    <property type="project" value="TreeGrafter"/>
</dbReference>
<evidence type="ECO:0000256" key="1">
    <source>
        <dbReference type="ARBA" id="ARBA00005356"/>
    </source>
</evidence>
<dbReference type="InterPro" id="IPR015019">
    <property type="entry name" value="LAMTOR3"/>
</dbReference>
<sequence>MDEVPDMGEELQKYFDNLIARIDRLKAVTMTDRDGVILIQASTSGTPPKVLEPMLSTTFAAVSDQVSRLGLKRNKSLVSFFELYQVVQFNHSPLITTLVADADSNTGILLSLGDELKEIAQLVATVIHER</sequence>
<dbReference type="GO" id="GO:0071986">
    <property type="term" value="C:Ragulator complex"/>
    <property type="evidence" value="ECO:0007669"/>
    <property type="project" value="TreeGrafter"/>
</dbReference>
<proteinExistence type="inferred from homology"/>
<dbReference type="PANTHER" id="PTHR13378:SF1">
    <property type="entry name" value="RAGULATOR COMPLEX PROTEIN LAMTOR3"/>
    <property type="match status" value="1"/>
</dbReference>
<dbReference type="SUPFAM" id="SSF103196">
    <property type="entry name" value="Roadblock/LC7 domain"/>
    <property type="match status" value="1"/>
</dbReference>
<dbReference type="Gene3D" id="3.30.450.30">
    <property type="entry name" value="Dynein light chain 2a, cytoplasmic"/>
    <property type="match status" value="1"/>
</dbReference>
<dbReference type="EMBL" id="CAJVPI010000542">
    <property type="protein sequence ID" value="CAG8548184.1"/>
    <property type="molecule type" value="Genomic_DNA"/>
</dbReference>
<comment type="similarity">
    <text evidence="1">Belongs to the LAMTOR3 family.</text>
</comment>
<evidence type="ECO:0000313" key="3">
    <source>
        <dbReference type="Proteomes" id="UP000789739"/>
    </source>
</evidence>
<dbReference type="Pfam" id="PF08923">
    <property type="entry name" value="MAPKK1_Int"/>
    <property type="match status" value="1"/>
</dbReference>
<evidence type="ECO:0000313" key="2">
    <source>
        <dbReference type="EMBL" id="CAG8548184.1"/>
    </source>
</evidence>